<evidence type="ECO:0000256" key="1">
    <source>
        <dbReference type="SAM" id="MobiDB-lite"/>
    </source>
</evidence>
<evidence type="ECO:0000313" key="4">
    <source>
        <dbReference type="Proteomes" id="UP000315082"/>
    </source>
</evidence>
<proteinExistence type="predicted"/>
<accession>A0A518JVB2</accession>
<evidence type="ECO:0000256" key="2">
    <source>
        <dbReference type="SAM" id="Phobius"/>
    </source>
</evidence>
<dbReference type="EMBL" id="CP036348">
    <property type="protein sequence ID" value="QDV69484.1"/>
    <property type="molecule type" value="Genomic_DNA"/>
</dbReference>
<dbReference type="Proteomes" id="UP000315082">
    <property type="component" value="Chromosome"/>
</dbReference>
<dbReference type="KEGG" id="rcf:Poly24_32000"/>
<evidence type="ECO:0000313" key="3">
    <source>
        <dbReference type="EMBL" id="QDV69484.1"/>
    </source>
</evidence>
<keyword evidence="2" id="KW-1133">Transmembrane helix</keyword>
<feature type="transmembrane region" description="Helical" evidence="2">
    <location>
        <begin position="24"/>
        <end position="47"/>
    </location>
</feature>
<sequence>MSDSIHETKRKPENHPIDKKEPGFAFLLPAITFMVVLVLGVLVLALFRAW</sequence>
<keyword evidence="4" id="KW-1185">Reference proteome</keyword>
<keyword evidence="2" id="KW-0812">Transmembrane</keyword>
<reference evidence="3 4" key="1">
    <citation type="submission" date="2019-02" db="EMBL/GenBank/DDBJ databases">
        <title>Deep-cultivation of Planctomycetes and their phenomic and genomic characterization uncovers novel biology.</title>
        <authorList>
            <person name="Wiegand S."/>
            <person name="Jogler M."/>
            <person name="Boedeker C."/>
            <person name="Pinto D."/>
            <person name="Vollmers J."/>
            <person name="Rivas-Marin E."/>
            <person name="Kohn T."/>
            <person name="Peeters S.H."/>
            <person name="Heuer A."/>
            <person name="Rast P."/>
            <person name="Oberbeckmann S."/>
            <person name="Bunk B."/>
            <person name="Jeske O."/>
            <person name="Meyerdierks A."/>
            <person name="Storesund J.E."/>
            <person name="Kallscheuer N."/>
            <person name="Luecker S."/>
            <person name="Lage O.M."/>
            <person name="Pohl T."/>
            <person name="Merkel B.J."/>
            <person name="Hornburger P."/>
            <person name="Mueller R.-W."/>
            <person name="Bruemmer F."/>
            <person name="Labrenz M."/>
            <person name="Spormann A.M."/>
            <person name="Op den Camp H."/>
            <person name="Overmann J."/>
            <person name="Amann R."/>
            <person name="Jetten M.S.M."/>
            <person name="Mascher T."/>
            <person name="Medema M.H."/>
            <person name="Devos D.P."/>
            <person name="Kaster A.-K."/>
            <person name="Ovreas L."/>
            <person name="Rohde M."/>
            <person name="Galperin M.Y."/>
            <person name="Jogler C."/>
        </authorList>
    </citation>
    <scope>NUCLEOTIDE SEQUENCE [LARGE SCALE GENOMIC DNA]</scope>
    <source>
        <strain evidence="3 4">Poly24</strain>
    </source>
</reference>
<name>A0A518JVB2_9BACT</name>
<gene>
    <name evidence="3" type="ORF">Poly24_32000</name>
</gene>
<dbReference type="AlphaFoldDB" id="A0A518JVB2"/>
<protein>
    <submittedName>
        <fullName evidence="3">Uncharacterized protein</fullName>
    </submittedName>
</protein>
<keyword evidence="2" id="KW-0472">Membrane</keyword>
<organism evidence="3 4">
    <name type="scientific">Rosistilla carotiformis</name>
    <dbReference type="NCBI Taxonomy" id="2528017"/>
    <lineage>
        <taxon>Bacteria</taxon>
        <taxon>Pseudomonadati</taxon>
        <taxon>Planctomycetota</taxon>
        <taxon>Planctomycetia</taxon>
        <taxon>Pirellulales</taxon>
        <taxon>Pirellulaceae</taxon>
        <taxon>Rosistilla</taxon>
    </lineage>
</organism>
<feature type="region of interest" description="Disordered" evidence="1">
    <location>
        <begin position="1"/>
        <end position="20"/>
    </location>
</feature>
<dbReference type="RefSeq" id="WP_197451931.1">
    <property type="nucleotide sequence ID" value="NZ_CP036348.1"/>
</dbReference>